<sequence>MTIKDLPGTEKIKPKEKEQKSKVLQLKKN</sequence>
<feature type="compositionally biased region" description="Basic and acidic residues" evidence="1">
    <location>
        <begin position="7"/>
        <end position="21"/>
    </location>
</feature>
<keyword evidence="3" id="KW-1185">Reference proteome</keyword>
<organism evidence="2 3">
    <name type="scientific">Senna tora</name>
    <dbReference type="NCBI Taxonomy" id="362788"/>
    <lineage>
        <taxon>Eukaryota</taxon>
        <taxon>Viridiplantae</taxon>
        <taxon>Streptophyta</taxon>
        <taxon>Embryophyta</taxon>
        <taxon>Tracheophyta</taxon>
        <taxon>Spermatophyta</taxon>
        <taxon>Magnoliopsida</taxon>
        <taxon>eudicotyledons</taxon>
        <taxon>Gunneridae</taxon>
        <taxon>Pentapetalae</taxon>
        <taxon>rosids</taxon>
        <taxon>fabids</taxon>
        <taxon>Fabales</taxon>
        <taxon>Fabaceae</taxon>
        <taxon>Caesalpinioideae</taxon>
        <taxon>Cassia clade</taxon>
        <taxon>Senna</taxon>
    </lineage>
</organism>
<comment type="caution">
    <text evidence="2">The sequence shown here is derived from an EMBL/GenBank/DDBJ whole genome shotgun (WGS) entry which is preliminary data.</text>
</comment>
<protein>
    <submittedName>
        <fullName evidence="2">Uncharacterized protein</fullName>
    </submittedName>
</protein>
<dbReference type="AlphaFoldDB" id="A0A834TIN1"/>
<gene>
    <name evidence="2" type="ORF">G2W53_027239</name>
</gene>
<dbReference type="EMBL" id="JAAIUW010000008">
    <property type="protein sequence ID" value="KAF7821784.1"/>
    <property type="molecule type" value="Genomic_DNA"/>
</dbReference>
<proteinExistence type="predicted"/>
<evidence type="ECO:0000313" key="3">
    <source>
        <dbReference type="Proteomes" id="UP000634136"/>
    </source>
</evidence>
<name>A0A834TIN1_9FABA</name>
<accession>A0A834TIN1</accession>
<feature type="region of interest" description="Disordered" evidence="1">
    <location>
        <begin position="1"/>
        <end position="29"/>
    </location>
</feature>
<evidence type="ECO:0000313" key="2">
    <source>
        <dbReference type="EMBL" id="KAF7821784.1"/>
    </source>
</evidence>
<evidence type="ECO:0000256" key="1">
    <source>
        <dbReference type="SAM" id="MobiDB-lite"/>
    </source>
</evidence>
<dbReference type="Proteomes" id="UP000634136">
    <property type="component" value="Unassembled WGS sequence"/>
</dbReference>
<reference evidence="2" key="1">
    <citation type="submission" date="2020-09" db="EMBL/GenBank/DDBJ databases">
        <title>Genome-Enabled Discovery of Anthraquinone Biosynthesis in Senna tora.</title>
        <authorList>
            <person name="Kang S.-H."/>
            <person name="Pandey R.P."/>
            <person name="Lee C.-M."/>
            <person name="Sim J.-S."/>
            <person name="Jeong J.-T."/>
            <person name="Choi B.-S."/>
            <person name="Jung M."/>
            <person name="Ginzburg D."/>
            <person name="Zhao K."/>
            <person name="Won S.Y."/>
            <person name="Oh T.-J."/>
            <person name="Yu Y."/>
            <person name="Kim N.-H."/>
            <person name="Lee O.R."/>
            <person name="Lee T.-H."/>
            <person name="Bashyal P."/>
            <person name="Kim T.-S."/>
            <person name="Lee W.-H."/>
            <person name="Kawkins C."/>
            <person name="Kim C.-K."/>
            <person name="Kim J.S."/>
            <person name="Ahn B.O."/>
            <person name="Rhee S.Y."/>
            <person name="Sohng J.K."/>
        </authorList>
    </citation>
    <scope>NUCLEOTIDE SEQUENCE</scope>
    <source>
        <tissue evidence="2">Leaf</tissue>
    </source>
</reference>